<evidence type="ECO:0000313" key="3">
    <source>
        <dbReference type="Proteomes" id="UP001597262"/>
    </source>
</evidence>
<proteinExistence type="predicted"/>
<protein>
    <submittedName>
        <fullName evidence="2">Alpha/beta hydrolase family protein</fullName>
        <ecNumber evidence="2">3.4.-.-</ecNumber>
    </submittedName>
</protein>
<evidence type="ECO:0000313" key="2">
    <source>
        <dbReference type="EMBL" id="MFD1177452.1"/>
    </source>
</evidence>
<dbReference type="GO" id="GO:0016787">
    <property type="term" value="F:hydrolase activity"/>
    <property type="evidence" value="ECO:0007669"/>
    <property type="project" value="UniProtKB-KW"/>
</dbReference>
<dbReference type="RefSeq" id="WP_379319894.1">
    <property type="nucleotide sequence ID" value="NZ_JBHTLM010000009.1"/>
</dbReference>
<dbReference type="InterPro" id="IPR029058">
    <property type="entry name" value="AB_hydrolase_fold"/>
</dbReference>
<evidence type="ECO:0000259" key="1">
    <source>
        <dbReference type="Pfam" id="PF12146"/>
    </source>
</evidence>
<dbReference type="Proteomes" id="UP001597262">
    <property type="component" value="Unassembled WGS sequence"/>
</dbReference>
<dbReference type="Gene3D" id="3.40.50.1820">
    <property type="entry name" value="alpha/beta hydrolase"/>
    <property type="match status" value="1"/>
</dbReference>
<dbReference type="EC" id="3.4.-.-" evidence="2"/>
<dbReference type="Pfam" id="PF12146">
    <property type="entry name" value="Hydrolase_4"/>
    <property type="match status" value="1"/>
</dbReference>
<organism evidence="2 3">
    <name type="scientific">Paenibacillus puldeungensis</name>
    <dbReference type="NCBI Taxonomy" id="696536"/>
    <lineage>
        <taxon>Bacteria</taxon>
        <taxon>Bacillati</taxon>
        <taxon>Bacillota</taxon>
        <taxon>Bacilli</taxon>
        <taxon>Bacillales</taxon>
        <taxon>Paenibacillaceae</taxon>
        <taxon>Paenibacillus</taxon>
    </lineage>
</organism>
<keyword evidence="2" id="KW-0378">Hydrolase</keyword>
<gene>
    <name evidence="2" type="ORF">ACFQ3W_14240</name>
</gene>
<comment type="caution">
    <text evidence="2">The sequence shown here is derived from an EMBL/GenBank/DDBJ whole genome shotgun (WGS) entry which is preliminary data.</text>
</comment>
<dbReference type="SUPFAM" id="SSF53474">
    <property type="entry name" value="alpha/beta-Hydrolases"/>
    <property type="match status" value="1"/>
</dbReference>
<dbReference type="EMBL" id="JBHTLM010000009">
    <property type="protein sequence ID" value="MFD1177452.1"/>
    <property type="molecule type" value="Genomic_DNA"/>
</dbReference>
<accession>A0ABW3RYW2</accession>
<keyword evidence="3" id="KW-1185">Reference proteome</keyword>
<dbReference type="InterPro" id="IPR022742">
    <property type="entry name" value="Hydrolase_4"/>
</dbReference>
<name>A0ABW3RYW2_9BACL</name>
<dbReference type="PANTHER" id="PTHR42886:SF53">
    <property type="entry name" value="ALPHA_BETA-HYDROLASES SUPERFAMILY PROTEIN"/>
    <property type="match status" value="1"/>
</dbReference>
<sequence length="287" mass="32356">MPTDFQILLESGVLLRCTHFSAQQNPAASLIIIAHGYKGFKDWGMFPYAAEQLSQKHEVITFNFSHNGIGEDPFEFTELEKFAVNTYDRELADLDALIQYLRREERFRELPLFLIGHSRGAGDCLVYALDHPGEVNGVISWNGVTNLDLFTAKQKEEIRAKGRSYVLNGRTNQQMPLDAVILEDLERQKDRYDILKRLENSPKFPLILIQGSDDGSHLRQGSAKLISLRPDVDWVQIPGGNHTFCAVHPFKGTTPQLEQALQASLAFISAQISKAGCEPSKNRDKQE</sequence>
<feature type="domain" description="Serine aminopeptidase S33" evidence="1">
    <location>
        <begin position="28"/>
        <end position="145"/>
    </location>
</feature>
<dbReference type="PANTHER" id="PTHR42886">
    <property type="entry name" value="RE40534P-RELATED"/>
    <property type="match status" value="1"/>
</dbReference>
<reference evidence="3" key="1">
    <citation type="journal article" date="2019" name="Int. J. Syst. Evol. Microbiol.">
        <title>The Global Catalogue of Microorganisms (GCM) 10K type strain sequencing project: providing services to taxonomists for standard genome sequencing and annotation.</title>
        <authorList>
            <consortium name="The Broad Institute Genomics Platform"/>
            <consortium name="The Broad Institute Genome Sequencing Center for Infectious Disease"/>
            <person name="Wu L."/>
            <person name="Ma J."/>
        </authorList>
    </citation>
    <scope>NUCLEOTIDE SEQUENCE [LARGE SCALE GENOMIC DNA]</scope>
    <source>
        <strain evidence="3">CCUG 59189</strain>
    </source>
</reference>